<keyword evidence="11" id="KW-0963">Cytoplasm</keyword>
<keyword evidence="6 11" id="KW-0547">Nucleotide-binding</keyword>
<dbReference type="RefSeq" id="WP_067556500.1">
    <property type="nucleotide sequence ID" value="NZ_CAJTBG010000057.1"/>
</dbReference>
<feature type="binding site" evidence="11">
    <location>
        <begin position="11"/>
        <end position="18"/>
    </location>
    <ligand>
        <name>ATP</name>
        <dbReference type="ChEBI" id="CHEBI:30616"/>
    </ligand>
</feature>
<comment type="subcellular location">
    <subcellularLocation>
        <location evidence="11">Cytoplasm</location>
    </subcellularLocation>
</comment>
<evidence type="ECO:0000256" key="8">
    <source>
        <dbReference type="ARBA" id="ARBA00022840"/>
    </source>
</evidence>
<evidence type="ECO:0000256" key="11">
    <source>
        <dbReference type="HAMAP-Rule" id="MF_00328"/>
    </source>
</evidence>
<dbReference type="NCBIfam" id="TIGR03263">
    <property type="entry name" value="guanyl_kin"/>
    <property type="match status" value="1"/>
</dbReference>
<dbReference type="FunFam" id="3.30.63.10:FF:000002">
    <property type="entry name" value="Guanylate kinase 1"/>
    <property type="match status" value="1"/>
</dbReference>
<protein>
    <recommendedName>
        <fullName evidence="4 11">Guanylate kinase</fullName>
        <ecNumber evidence="3 11">2.7.4.8</ecNumber>
    </recommendedName>
    <alternativeName>
        <fullName evidence="9 11">GMP kinase</fullName>
    </alternativeName>
</protein>
<evidence type="ECO:0000256" key="10">
    <source>
        <dbReference type="ARBA" id="ARBA00048594"/>
    </source>
</evidence>
<keyword evidence="5 11" id="KW-0808">Transferase</keyword>
<evidence type="ECO:0000313" key="15">
    <source>
        <dbReference type="Proteomes" id="UP000069771"/>
    </source>
</evidence>
<dbReference type="GeneID" id="78477919"/>
<keyword evidence="7 11" id="KW-0418">Kinase</keyword>
<evidence type="ECO:0000256" key="6">
    <source>
        <dbReference type="ARBA" id="ARBA00022741"/>
    </source>
</evidence>
<dbReference type="InterPro" id="IPR008144">
    <property type="entry name" value="Guanylate_kin-like_dom"/>
</dbReference>
<accession>A0A140DUI0</accession>
<evidence type="ECO:0000313" key="13">
    <source>
        <dbReference type="EMBL" id="AMK54307.1"/>
    </source>
</evidence>
<dbReference type="EMBL" id="MPJZ01000052">
    <property type="protein sequence ID" value="OLU45184.1"/>
    <property type="molecule type" value="Genomic_DNA"/>
</dbReference>
<dbReference type="Gene3D" id="3.30.63.10">
    <property type="entry name" value="Guanylate Kinase phosphate binding domain"/>
    <property type="match status" value="1"/>
</dbReference>
<dbReference type="InterPro" id="IPR017665">
    <property type="entry name" value="Guanylate_kinase"/>
</dbReference>
<name>A0A140DUI0_9FIRM</name>
<evidence type="ECO:0000256" key="5">
    <source>
        <dbReference type="ARBA" id="ARBA00022679"/>
    </source>
</evidence>
<dbReference type="OrthoDB" id="9808150at2"/>
<evidence type="ECO:0000256" key="7">
    <source>
        <dbReference type="ARBA" id="ARBA00022777"/>
    </source>
</evidence>
<evidence type="ECO:0000256" key="3">
    <source>
        <dbReference type="ARBA" id="ARBA00012961"/>
    </source>
</evidence>
<dbReference type="InterPro" id="IPR020590">
    <property type="entry name" value="Guanylate_kinase_CS"/>
</dbReference>
<comment type="function">
    <text evidence="1 11">Essential for recycling GMP and indirectly, cGMP.</text>
</comment>
<evidence type="ECO:0000313" key="14">
    <source>
        <dbReference type="EMBL" id="OLU45184.1"/>
    </source>
</evidence>
<dbReference type="InterPro" id="IPR008145">
    <property type="entry name" value="GK/Ca_channel_bsu"/>
</dbReference>
<dbReference type="GO" id="GO:0005829">
    <property type="term" value="C:cytosol"/>
    <property type="evidence" value="ECO:0007669"/>
    <property type="project" value="TreeGrafter"/>
</dbReference>
<feature type="domain" description="Guanylate kinase-like" evidence="12">
    <location>
        <begin position="4"/>
        <end position="183"/>
    </location>
</feature>
<comment type="similarity">
    <text evidence="2 11">Belongs to the guanylate kinase family.</text>
</comment>
<dbReference type="PANTHER" id="PTHR23117">
    <property type="entry name" value="GUANYLATE KINASE-RELATED"/>
    <property type="match status" value="1"/>
</dbReference>
<gene>
    <name evidence="11" type="primary">gmk</name>
    <name evidence="13" type="ORF">AALO17_11730</name>
    <name evidence="14" type="ORF">BO223_05710</name>
</gene>
<dbReference type="KEGG" id="fro:AALO17_11730"/>
<evidence type="ECO:0000256" key="1">
    <source>
        <dbReference type="ARBA" id="ARBA00003531"/>
    </source>
</evidence>
<dbReference type="HAMAP" id="MF_00328">
    <property type="entry name" value="Guanylate_kinase"/>
    <property type="match status" value="1"/>
</dbReference>
<evidence type="ECO:0000256" key="9">
    <source>
        <dbReference type="ARBA" id="ARBA00030128"/>
    </source>
</evidence>
<dbReference type="InterPro" id="IPR027417">
    <property type="entry name" value="P-loop_NTPase"/>
</dbReference>
<organism evidence="13 15">
    <name type="scientific">Faecalibaculum rodentium</name>
    <dbReference type="NCBI Taxonomy" id="1702221"/>
    <lineage>
        <taxon>Bacteria</taxon>
        <taxon>Bacillati</taxon>
        <taxon>Bacillota</taxon>
        <taxon>Erysipelotrichia</taxon>
        <taxon>Erysipelotrichales</taxon>
        <taxon>Erysipelotrichaceae</taxon>
        <taxon>Faecalibaculum</taxon>
    </lineage>
</organism>
<dbReference type="PATRIC" id="fig|1702221.3.peg.1132"/>
<dbReference type="SUPFAM" id="SSF52540">
    <property type="entry name" value="P-loop containing nucleoside triphosphate hydrolases"/>
    <property type="match status" value="1"/>
</dbReference>
<reference evidence="13 15" key="1">
    <citation type="journal article" date="2016" name="Gut Pathog.">
        <title>Whole genome sequencing of "Faecalibaculum rodentium" ALO17, isolated from C57BL/6J laboratory mouse feces.</title>
        <authorList>
            <person name="Lim S."/>
            <person name="Chang D.H."/>
            <person name="Ahn S."/>
            <person name="Kim B.C."/>
        </authorList>
    </citation>
    <scope>NUCLEOTIDE SEQUENCE [LARGE SCALE GENOMIC DNA]</scope>
    <source>
        <strain evidence="13 15">Alo17</strain>
    </source>
</reference>
<dbReference type="EC" id="2.7.4.8" evidence="3 11"/>
<dbReference type="Pfam" id="PF00625">
    <property type="entry name" value="Guanylate_kin"/>
    <property type="match status" value="1"/>
</dbReference>
<dbReference type="PANTHER" id="PTHR23117:SF13">
    <property type="entry name" value="GUANYLATE KINASE"/>
    <property type="match status" value="1"/>
</dbReference>
<dbReference type="GO" id="GO:0005524">
    <property type="term" value="F:ATP binding"/>
    <property type="evidence" value="ECO:0007669"/>
    <property type="project" value="UniProtKB-UniRule"/>
</dbReference>
<dbReference type="PROSITE" id="PS00856">
    <property type="entry name" value="GUANYLATE_KINASE_1"/>
    <property type="match status" value="1"/>
</dbReference>
<dbReference type="STRING" id="1702221.AALO17_11730"/>
<keyword evidence="8 11" id="KW-0067">ATP-binding</keyword>
<dbReference type="SMART" id="SM00072">
    <property type="entry name" value="GuKc"/>
    <property type="match status" value="1"/>
</dbReference>
<dbReference type="Proteomes" id="UP000069771">
    <property type="component" value="Chromosome"/>
</dbReference>
<evidence type="ECO:0000256" key="2">
    <source>
        <dbReference type="ARBA" id="ARBA00005790"/>
    </source>
</evidence>
<dbReference type="GO" id="GO:0004385">
    <property type="term" value="F:GMP kinase activity"/>
    <property type="evidence" value="ECO:0007669"/>
    <property type="project" value="UniProtKB-UniRule"/>
</dbReference>
<evidence type="ECO:0000256" key="4">
    <source>
        <dbReference type="ARBA" id="ARBA00016296"/>
    </source>
</evidence>
<dbReference type="PROSITE" id="PS50052">
    <property type="entry name" value="GUANYLATE_KINASE_2"/>
    <property type="match status" value="1"/>
</dbReference>
<dbReference type="EMBL" id="CP011391">
    <property type="protein sequence ID" value="AMK54307.1"/>
    <property type="molecule type" value="Genomic_DNA"/>
</dbReference>
<evidence type="ECO:0000313" key="16">
    <source>
        <dbReference type="Proteomes" id="UP000186758"/>
    </source>
</evidence>
<dbReference type="Proteomes" id="UP000186758">
    <property type="component" value="Unassembled WGS sequence"/>
</dbReference>
<evidence type="ECO:0000259" key="12">
    <source>
        <dbReference type="PROSITE" id="PS50052"/>
    </source>
</evidence>
<comment type="catalytic activity">
    <reaction evidence="10 11">
        <text>GMP + ATP = GDP + ADP</text>
        <dbReference type="Rhea" id="RHEA:20780"/>
        <dbReference type="ChEBI" id="CHEBI:30616"/>
        <dbReference type="ChEBI" id="CHEBI:58115"/>
        <dbReference type="ChEBI" id="CHEBI:58189"/>
        <dbReference type="ChEBI" id="CHEBI:456216"/>
        <dbReference type="EC" id="2.7.4.8"/>
    </reaction>
</comment>
<keyword evidence="15" id="KW-1185">Reference proteome</keyword>
<dbReference type="AlphaFoldDB" id="A0A140DUI0"/>
<dbReference type="CDD" id="cd00071">
    <property type="entry name" value="GMPK"/>
    <property type="match status" value="1"/>
</dbReference>
<proteinExistence type="inferred from homology"/>
<sequence length="200" mass="22259">MKRGLLLVLSGPSGVGKGTVRKYLEADPSLKLAYSTSMTTRKPRAGEVDGTDYFFVTPEEFEKAQENGELLESAEFVGNRYGTPMKEVNRLRDEGKNVLLEIEVQGAMQVQEKCPDALSIFIIPPSMEELERRIRGRKSEPEEIIQQRLAKAAGEIKTMNRYKYIVCNEDPKLAADLIAAIIRRGMESDSLNAGDECGTV</sequence>
<dbReference type="Gene3D" id="3.40.50.300">
    <property type="entry name" value="P-loop containing nucleotide triphosphate hydrolases"/>
    <property type="match status" value="1"/>
</dbReference>
<reference evidence="14 16" key="2">
    <citation type="submission" date="2016-11" db="EMBL/GenBank/DDBJ databases">
        <title>Description of two novel members of the family Erysipelotrichaceae: Ileibacterium lipovorans gen. nov., sp. nov. and Dubosiella newyorkensis, gen. nov., sp. nov.</title>
        <authorList>
            <person name="Cox L.M."/>
            <person name="Sohn J."/>
            <person name="Tyrrell K.L."/>
            <person name="Citron D.M."/>
            <person name="Lawson P.A."/>
            <person name="Patel N.B."/>
            <person name="Iizumi T."/>
            <person name="Perez-Perez G.I."/>
            <person name="Goldstein E.J."/>
            <person name="Blaser M.J."/>
        </authorList>
    </citation>
    <scope>NUCLEOTIDE SEQUENCE [LARGE SCALE GENOMIC DNA]</scope>
    <source>
        <strain evidence="14 16">NYU-BL-K8</strain>
    </source>
</reference>